<reference evidence="19" key="1">
    <citation type="submission" date="2020-08" db="EMBL/GenBank/DDBJ databases">
        <title>Chromosome-level assembly of Southern catfish (Silurus meridionalis) provides insights into visual adaptation to the nocturnal and benthic lifestyles.</title>
        <authorList>
            <person name="Zhang Y."/>
            <person name="Wang D."/>
            <person name="Peng Z."/>
        </authorList>
    </citation>
    <scope>NUCLEOTIDE SEQUENCE</scope>
    <source>
        <strain evidence="19">SWU-2019-XX</strain>
        <tissue evidence="19">Muscle</tissue>
    </source>
</reference>
<comment type="similarity">
    <text evidence="14">Belongs to the RBR family. RNF144 subfamily.</text>
</comment>
<dbReference type="Gene3D" id="1.20.120.1750">
    <property type="match status" value="1"/>
</dbReference>
<dbReference type="InterPro" id="IPR013083">
    <property type="entry name" value="Znf_RING/FYVE/PHD"/>
</dbReference>
<comment type="caution">
    <text evidence="19">The sequence shown here is derived from an EMBL/GenBank/DDBJ whole genome shotgun (WGS) entry which is preliminary data.</text>
</comment>
<accession>A0A8T0AMI6</accession>
<keyword evidence="9 15" id="KW-0863">Zinc-finger</keyword>
<keyword evidence="11" id="KW-0862">Zinc</keyword>
<keyword evidence="7" id="KW-0479">Metal-binding</keyword>
<keyword evidence="13" id="KW-0472">Membrane</keyword>
<evidence type="ECO:0000256" key="13">
    <source>
        <dbReference type="ARBA" id="ARBA00023136"/>
    </source>
</evidence>
<comment type="subcellular location">
    <subcellularLocation>
        <location evidence="2">Membrane</location>
        <topology evidence="2">Single-pass membrane protein</topology>
    </subcellularLocation>
</comment>
<dbReference type="EC" id="2.3.2.31" evidence="4"/>
<evidence type="ECO:0000256" key="2">
    <source>
        <dbReference type="ARBA" id="ARBA00004167"/>
    </source>
</evidence>
<dbReference type="Pfam" id="PF22191">
    <property type="entry name" value="IBR_1"/>
    <property type="match status" value="1"/>
</dbReference>
<proteinExistence type="inferred from homology"/>
<dbReference type="InterPro" id="IPR031127">
    <property type="entry name" value="E3_UB_ligase_RBR"/>
</dbReference>
<evidence type="ECO:0000256" key="5">
    <source>
        <dbReference type="ARBA" id="ARBA00022679"/>
    </source>
</evidence>
<comment type="pathway">
    <text evidence="3">Protein modification; protein ubiquitination.</text>
</comment>
<dbReference type="EMBL" id="JABFDY010000021">
    <property type="protein sequence ID" value="KAF7691928.1"/>
    <property type="molecule type" value="Genomic_DNA"/>
</dbReference>
<dbReference type="InterPro" id="IPR001841">
    <property type="entry name" value="Znf_RING"/>
</dbReference>
<sequence>MKTRCKSHATKTQEGGGGGRRRSRKWCASRSVKTQRTFRRRSREESLQDLGGQDETGQHRRGQDSIGEDRTGPGPTAEYGGHHSISSQPERLNYNSTSSSSMADVSDSSIEKAEATIYCKLCLSDCPAPETTRLRSCDCVFCTQCLRQYVQLAIKDGAGTPITCPDVACKHPGALLDSQIASFASSDQVKFYQRLKFERGVQLDPCKAWCPVLECQAVCIVNPSPESKPVPCPTCHSVFCFICKELWEDGHSCQQHQPLVVLPANDSAQASVDADPVIKQCPKCGVYIERNQGCAQMLCKSCKHTFCWYCLQNLDGDIF</sequence>
<feature type="region of interest" description="Disordered" evidence="16">
    <location>
        <begin position="1"/>
        <end position="105"/>
    </location>
</feature>
<evidence type="ECO:0000256" key="12">
    <source>
        <dbReference type="ARBA" id="ARBA00022989"/>
    </source>
</evidence>
<evidence type="ECO:0000256" key="14">
    <source>
        <dbReference type="ARBA" id="ARBA00038342"/>
    </source>
</evidence>
<dbReference type="GO" id="GO:0005737">
    <property type="term" value="C:cytoplasm"/>
    <property type="evidence" value="ECO:0007669"/>
    <property type="project" value="UniProtKB-ARBA"/>
</dbReference>
<dbReference type="Gene3D" id="3.30.40.10">
    <property type="entry name" value="Zinc/RING finger domain, C3HC4 (zinc finger)"/>
    <property type="match status" value="1"/>
</dbReference>
<evidence type="ECO:0000256" key="7">
    <source>
        <dbReference type="ARBA" id="ARBA00022723"/>
    </source>
</evidence>
<evidence type="ECO:0000259" key="17">
    <source>
        <dbReference type="PROSITE" id="PS50089"/>
    </source>
</evidence>
<dbReference type="InterPro" id="IPR044066">
    <property type="entry name" value="TRIAD_supradom"/>
</dbReference>
<dbReference type="SUPFAM" id="SSF57850">
    <property type="entry name" value="RING/U-box"/>
    <property type="match status" value="3"/>
</dbReference>
<evidence type="ECO:0000259" key="18">
    <source>
        <dbReference type="PROSITE" id="PS51873"/>
    </source>
</evidence>
<dbReference type="FunFam" id="3.30.40.10:FF:000051">
    <property type="entry name" value="RBR-type E3 ubiquitin transferase"/>
    <property type="match status" value="1"/>
</dbReference>
<evidence type="ECO:0000313" key="20">
    <source>
        <dbReference type="Proteomes" id="UP000606274"/>
    </source>
</evidence>
<dbReference type="InterPro" id="IPR002867">
    <property type="entry name" value="IBR_dom"/>
</dbReference>
<evidence type="ECO:0000256" key="4">
    <source>
        <dbReference type="ARBA" id="ARBA00012251"/>
    </source>
</evidence>
<dbReference type="AlphaFoldDB" id="A0A8T0AMI6"/>
<keyword evidence="10" id="KW-0833">Ubl conjugation pathway</keyword>
<feature type="domain" description="RING-type" evidence="17">
    <location>
        <begin position="119"/>
        <end position="165"/>
    </location>
</feature>
<dbReference type="PANTHER" id="PTHR11685">
    <property type="entry name" value="RBR FAMILY RING FINGER AND IBR DOMAIN-CONTAINING"/>
    <property type="match status" value="1"/>
</dbReference>
<evidence type="ECO:0000256" key="10">
    <source>
        <dbReference type="ARBA" id="ARBA00022786"/>
    </source>
</evidence>
<feature type="compositionally biased region" description="Low complexity" evidence="16">
    <location>
        <begin position="96"/>
        <end position="105"/>
    </location>
</feature>
<dbReference type="SMART" id="SM00647">
    <property type="entry name" value="IBR"/>
    <property type="match status" value="2"/>
</dbReference>
<feature type="compositionally biased region" description="Basic and acidic residues" evidence="16">
    <location>
        <begin position="56"/>
        <end position="71"/>
    </location>
</feature>
<feature type="compositionally biased region" description="Polar residues" evidence="16">
    <location>
        <begin position="84"/>
        <end position="95"/>
    </location>
</feature>
<evidence type="ECO:0000313" key="19">
    <source>
        <dbReference type="EMBL" id="KAF7691928.1"/>
    </source>
</evidence>
<dbReference type="Proteomes" id="UP000606274">
    <property type="component" value="Unassembled WGS sequence"/>
</dbReference>
<keyword evidence="8" id="KW-0677">Repeat</keyword>
<keyword evidence="6" id="KW-0812">Transmembrane</keyword>
<evidence type="ECO:0000256" key="11">
    <source>
        <dbReference type="ARBA" id="ARBA00022833"/>
    </source>
</evidence>
<evidence type="ECO:0000256" key="8">
    <source>
        <dbReference type="ARBA" id="ARBA00022737"/>
    </source>
</evidence>
<dbReference type="GO" id="GO:0031090">
    <property type="term" value="C:organelle membrane"/>
    <property type="evidence" value="ECO:0007669"/>
    <property type="project" value="UniProtKB-ARBA"/>
</dbReference>
<feature type="domain" description="RING-type" evidence="18">
    <location>
        <begin position="115"/>
        <end position="319"/>
    </location>
</feature>
<gene>
    <name evidence="19" type="ORF">HF521_010895</name>
</gene>
<dbReference type="Pfam" id="PF01485">
    <property type="entry name" value="IBR"/>
    <property type="match status" value="1"/>
</dbReference>
<protein>
    <recommendedName>
        <fullName evidence="4">RBR-type E3 ubiquitin transferase</fullName>
        <ecNumber evidence="4">2.3.2.31</ecNumber>
    </recommendedName>
</protein>
<dbReference type="GO" id="GO:0008270">
    <property type="term" value="F:zinc ion binding"/>
    <property type="evidence" value="ECO:0007669"/>
    <property type="project" value="UniProtKB-KW"/>
</dbReference>
<keyword evidence="5" id="KW-0808">Transferase</keyword>
<evidence type="ECO:0000256" key="1">
    <source>
        <dbReference type="ARBA" id="ARBA00001798"/>
    </source>
</evidence>
<evidence type="ECO:0000256" key="3">
    <source>
        <dbReference type="ARBA" id="ARBA00004906"/>
    </source>
</evidence>
<comment type="catalytic activity">
    <reaction evidence="1">
        <text>[E2 ubiquitin-conjugating enzyme]-S-ubiquitinyl-L-cysteine + [acceptor protein]-L-lysine = [E2 ubiquitin-conjugating enzyme]-L-cysteine + [acceptor protein]-N(6)-ubiquitinyl-L-lysine.</text>
        <dbReference type="EC" id="2.3.2.31"/>
    </reaction>
</comment>
<keyword evidence="12" id="KW-1133">Transmembrane helix</keyword>
<dbReference type="CDD" id="cd16632">
    <property type="entry name" value="mRING-HC-C4C4_RBR_RNF144"/>
    <property type="match status" value="1"/>
</dbReference>
<organism evidence="19 20">
    <name type="scientific">Silurus meridionalis</name>
    <name type="common">Southern catfish</name>
    <name type="synonym">Silurus soldatovi meridionalis</name>
    <dbReference type="NCBI Taxonomy" id="175797"/>
    <lineage>
        <taxon>Eukaryota</taxon>
        <taxon>Metazoa</taxon>
        <taxon>Chordata</taxon>
        <taxon>Craniata</taxon>
        <taxon>Vertebrata</taxon>
        <taxon>Euteleostomi</taxon>
        <taxon>Actinopterygii</taxon>
        <taxon>Neopterygii</taxon>
        <taxon>Teleostei</taxon>
        <taxon>Ostariophysi</taxon>
        <taxon>Siluriformes</taxon>
        <taxon>Siluridae</taxon>
        <taxon>Silurus</taxon>
    </lineage>
</organism>
<evidence type="ECO:0000256" key="9">
    <source>
        <dbReference type="ARBA" id="ARBA00022771"/>
    </source>
</evidence>
<name>A0A8T0AMI6_SILME</name>
<keyword evidence="20" id="KW-1185">Reference proteome</keyword>
<evidence type="ECO:0000256" key="16">
    <source>
        <dbReference type="SAM" id="MobiDB-lite"/>
    </source>
</evidence>
<evidence type="ECO:0000256" key="15">
    <source>
        <dbReference type="PROSITE-ProRule" id="PRU00175"/>
    </source>
</evidence>
<evidence type="ECO:0000256" key="6">
    <source>
        <dbReference type="ARBA" id="ARBA00022692"/>
    </source>
</evidence>
<dbReference type="PROSITE" id="PS51873">
    <property type="entry name" value="TRIAD"/>
    <property type="match status" value="1"/>
</dbReference>
<dbReference type="GO" id="GO:0061630">
    <property type="term" value="F:ubiquitin protein ligase activity"/>
    <property type="evidence" value="ECO:0007669"/>
    <property type="project" value="UniProtKB-EC"/>
</dbReference>
<dbReference type="PROSITE" id="PS50089">
    <property type="entry name" value="ZF_RING_2"/>
    <property type="match status" value="1"/>
</dbReference>
<dbReference type="GO" id="GO:0016567">
    <property type="term" value="P:protein ubiquitination"/>
    <property type="evidence" value="ECO:0007669"/>
    <property type="project" value="InterPro"/>
</dbReference>